<dbReference type="PROSITE" id="PS50005">
    <property type="entry name" value="TPR"/>
    <property type="match status" value="1"/>
</dbReference>
<keyword evidence="1" id="KW-0802">TPR repeat</keyword>
<dbReference type="InterPro" id="IPR019734">
    <property type="entry name" value="TPR_rpt"/>
</dbReference>
<dbReference type="STRING" id="1827387.A4S15_01720"/>
<feature type="region of interest" description="Disordered" evidence="2">
    <location>
        <begin position="265"/>
        <end position="298"/>
    </location>
</feature>
<feature type="repeat" description="TPR" evidence="1">
    <location>
        <begin position="143"/>
        <end position="176"/>
    </location>
</feature>
<dbReference type="PANTHER" id="PTHR44809">
    <property type="match status" value="1"/>
</dbReference>
<evidence type="ECO:0000256" key="2">
    <source>
        <dbReference type="SAM" id="MobiDB-lite"/>
    </source>
</evidence>
<dbReference type="Proteomes" id="UP000192872">
    <property type="component" value="Unassembled WGS sequence"/>
</dbReference>
<dbReference type="PANTHER" id="PTHR44809:SF1">
    <property type="entry name" value="PROTEIN O-MANNOSYL-TRANSFERASE TMTC1"/>
    <property type="match status" value="1"/>
</dbReference>
<comment type="caution">
    <text evidence="3">The sequence shown here is derived from an EMBL/GenBank/DDBJ whole genome shotgun (WGS) entry which is preliminary data.</text>
</comment>
<dbReference type="PIRSF" id="PIRSF035836">
    <property type="entry name" value="UCP035836"/>
    <property type="match status" value="1"/>
</dbReference>
<evidence type="ECO:0000256" key="1">
    <source>
        <dbReference type="PROSITE-ProRule" id="PRU00339"/>
    </source>
</evidence>
<gene>
    <name evidence="3" type="ORF">A4S15_01720</name>
</gene>
<proteinExistence type="predicted"/>
<dbReference type="Pfam" id="PF13424">
    <property type="entry name" value="TPR_12"/>
    <property type="match status" value="1"/>
</dbReference>
<dbReference type="InterPro" id="IPR011990">
    <property type="entry name" value="TPR-like_helical_dom_sf"/>
</dbReference>
<dbReference type="InterPro" id="IPR014596">
    <property type="entry name" value="UCP035836"/>
</dbReference>
<dbReference type="AlphaFoldDB" id="A0A1W9HPZ5"/>
<sequence length="298" mass="31783">MLSAAHSDRTRAARLVAFGRRRGLLASVALALVLTACSPRGNSTQIRRPDIGSQADVVQASQYWSERFNANPGDEKAAYAYSRALAAQDQRAQTVAVLQKAVLANGSSNFLKGELGKAMAANGQFTEALSVLAQAHSPDRPDWRLLSAQGAIYDQIGRAETAREHYQSALLIAPGEASVLSNLGLSYALSGDLNAAETYLRQATATSKSDERARQNLALVIGLQGRFDEAEIIAKKDLPPEQAEKNISLLRGLLKQANTWETIRNGGKEVTGSSSVTGAKAPAQASRQTSGPLSLLQR</sequence>
<reference evidence="3 4" key="1">
    <citation type="journal article" date="2017" name="Water Res.">
        <title>Comammox in drinking water systems.</title>
        <authorList>
            <person name="Wang Y."/>
            <person name="Ma L."/>
            <person name="Mao Y."/>
            <person name="Jiang X."/>
            <person name="Xia Y."/>
            <person name="Yu K."/>
            <person name="Li B."/>
            <person name="Zhang T."/>
        </authorList>
    </citation>
    <scope>NUCLEOTIDE SEQUENCE [LARGE SCALE GENOMIC DNA]</scope>
    <source>
        <strain evidence="3">SG_bin8</strain>
    </source>
</reference>
<evidence type="ECO:0000313" key="4">
    <source>
        <dbReference type="Proteomes" id="UP000192872"/>
    </source>
</evidence>
<dbReference type="Gene3D" id="1.25.40.10">
    <property type="entry name" value="Tetratricopeptide repeat domain"/>
    <property type="match status" value="1"/>
</dbReference>
<dbReference type="SUPFAM" id="SSF48452">
    <property type="entry name" value="TPR-like"/>
    <property type="match status" value="1"/>
</dbReference>
<dbReference type="EMBL" id="LWDL01000031">
    <property type="protein sequence ID" value="OQW49483.1"/>
    <property type="molecule type" value="Genomic_DNA"/>
</dbReference>
<evidence type="ECO:0000313" key="3">
    <source>
        <dbReference type="EMBL" id="OQW49483.1"/>
    </source>
</evidence>
<dbReference type="SMART" id="SM00028">
    <property type="entry name" value="TPR"/>
    <property type="match status" value="2"/>
</dbReference>
<protein>
    <submittedName>
        <fullName evidence="3">Uncharacterized protein</fullName>
    </submittedName>
</protein>
<accession>A0A1W9HPZ5</accession>
<dbReference type="InterPro" id="IPR052943">
    <property type="entry name" value="TMTC_O-mannosyl-trnsfr"/>
</dbReference>
<name>A0A1W9HPZ5_9HYPH</name>
<organism evidence="3 4">
    <name type="scientific">Candidatus Raskinella chloraquaticus</name>
    <dbReference type="NCBI Taxonomy" id="1951219"/>
    <lineage>
        <taxon>Bacteria</taxon>
        <taxon>Pseudomonadati</taxon>
        <taxon>Pseudomonadota</taxon>
        <taxon>Alphaproteobacteria</taxon>
        <taxon>Hyphomicrobiales</taxon>
        <taxon>Phreatobacteraceae</taxon>
        <taxon>Candidatus Raskinella</taxon>
    </lineage>
</organism>
<feature type="compositionally biased region" description="Polar residues" evidence="2">
    <location>
        <begin position="285"/>
        <end position="298"/>
    </location>
</feature>